<organism evidence="1 2">
    <name type="scientific">Tychonema bourrellyi FEM_GT703</name>
    <dbReference type="NCBI Taxonomy" id="2040638"/>
    <lineage>
        <taxon>Bacteria</taxon>
        <taxon>Bacillati</taxon>
        <taxon>Cyanobacteriota</taxon>
        <taxon>Cyanophyceae</taxon>
        <taxon>Oscillatoriophycideae</taxon>
        <taxon>Oscillatoriales</taxon>
        <taxon>Microcoleaceae</taxon>
        <taxon>Tychonema</taxon>
    </lineage>
</organism>
<gene>
    <name evidence="1" type="ORF">CP500_021850</name>
</gene>
<dbReference type="Proteomes" id="UP000226442">
    <property type="component" value="Unassembled WGS sequence"/>
</dbReference>
<accession>A0A2G4EV09</accession>
<comment type="caution">
    <text evidence="1">The sequence shown here is derived from an EMBL/GenBank/DDBJ whole genome shotgun (WGS) entry which is preliminary data.</text>
</comment>
<dbReference type="EMBL" id="NXIB02000207">
    <property type="protein sequence ID" value="PHX53373.1"/>
    <property type="molecule type" value="Genomic_DNA"/>
</dbReference>
<reference evidence="1" key="1">
    <citation type="submission" date="2017-10" db="EMBL/GenBank/DDBJ databases">
        <title>Draft genome sequence of the planktic cyanobacteria Tychonema bourrellyi isolated from alpine lentic freshwater.</title>
        <authorList>
            <person name="Tett A."/>
            <person name="Armanini F."/>
            <person name="Asnicar F."/>
            <person name="Boscaini A."/>
            <person name="Pasolli E."/>
            <person name="Zolfo M."/>
            <person name="Donati C."/>
            <person name="Salmaso N."/>
            <person name="Segata N."/>
        </authorList>
    </citation>
    <scope>NUCLEOTIDE SEQUENCE</scope>
    <source>
        <strain evidence="1">FEM_GT703</strain>
    </source>
</reference>
<evidence type="ECO:0000313" key="2">
    <source>
        <dbReference type="Proteomes" id="UP000226442"/>
    </source>
</evidence>
<dbReference type="AlphaFoldDB" id="A0A2G4EV09"/>
<keyword evidence="2" id="KW-1185">Reference proteome</keyword>
<name>A0A2G4EV09_9CYAN</name>
<evidence type="ECO:0000313" key="1">
    <source>
        <dbReference type="EMBL" id="PHX53373.1"/>
    </source>
</evidence>
<sequence length="61" mass="7129">MKFISSKSKNQMRRDRMSRIQIPINLLSQSRGRVNEAENKLLRRYSLSQKDEVLSGIGHRA</sequence>
<protein>
    <submittedName>
        <fullName evidence="1">Uncharacterized protein</fullName>
    </submittedName>
</protein>
<proteinExistence type="predicted"/>